<feature type="transmembrane region" description="Helical" evidence="1">
    <location>
        <begin position="202"/>
        <end position="219"/>
    </location>
</feature>
<feature type="transmembrane region" description="Helical" evidence="1">
    <location>
        <begin position="287"/>
        <end position="307"/>
    </location>
</feature>
<organism evidence="2 3">
    <name type="scientific">Caballeronia fortuita</name>
    <dbReference type="NCBI Taxonomy" id="1777138"/>
    <lineage>
        <taxon>Bacteria</taxon>
        <taxon>Pseudomonadati</taxon>
        <taxon>Pseudomonadota</taxon>
        <taxon>Betaproteobacteria</taxon>
        <taxon>Burkholderiales</taxon>
        <taxon>Burkholderiaceae</taxon>
        <taxon>Caballeronia</taxon>
    </lineage>
</organism>
<feature type="transmembrane region" description="Helical" evidence="1">
    <location>
        <begin position="136"/>
        <end position="155"/>
    </location>
</feature>
<feature type="transmembrane region" description="Helical" evidence="1">
    <location>
        <begin position="63"/>
        <end position="84"/>
    </location>
</feature>
<comment type="caution">
    <text evidence="2">The sequence shown here is derived from an EMBL/GenBank/DDBJ whole genome shotgun (WGS) entry which is preliminary data.</text>
</comment>
<accession>A0A158DAB0</accession>
<feature type="transmembrane region" description="Helical" evidence="1">
    <location>
        <begin position="167"/>
        <end position="195"/>
    </location>
</feature>
<feature type="transmembrane region" description="Helical" evidence="1">
    <location>
        <begin position="20"/>
        <end position="42"/>
    </location>
</feature>
<feature type="transmembrane region" description="Helical" evidence="1">
    <location>
        <begin position="347"/>
        <end position="368"/>
    </location>
</feature>
<evidence type="ECO:0000313" key="2">
    <source>
        <dbReference type="EMBL" id="SAK91300.1"/>
    </source>
</evidence>
<feature type="transmembrane region" description="Helical" evidence="1">
    <location>
        <begin position="319"/>
        <end position="335"/>
    </location>
</feature>
<keyword evidence="1" id="KW-0472">Membrane</keyword>
<dbReference type="AlphaFoldDB" id="A0A158DAB0"/>
<name>A0A158DAB0_9BURK</name>
<proteinExistence type="predicted"/>
<dbReference type="STRING" id="1777138.AWB77_05087"/>
<dbReference type="OrthoDB" id="9123883at2"/>
<evidence type="ECO:0000256" key="1">
    <source>
        <dbReference type="SAM" id="Phobius"/>
    </source>
</evidence>
<dbReference type="EMBL" id="FCNX02000014">
    <property type="protein sequence ID" value="SAK91300.1"/>
    <property type="molecule type" value="Genomic_DNA"/>
</dbReference>
<keyword evidence="1" id="KW-1133">Transmembrane helix</keyword>
<sequence length="514" mass="56388">MLEGVERKPDDPDRIDLPSVAMVLAILAIGAAIACVFGFVSNDSWDYLLLAQSLRRGLGCTENGTYFATFPCGYPLAIALLSPFSDIPSIFVSSKILNFALLFLAFVFLALSPLRIGIAALVALNPLSLRIYQYTWSENLFLFAVAGSFACIAAVHRNGRSGWHGVLLAAALVIGCSSRYVFGPFAALMFVCVALVWGRRTAIRVLPSFAFAALFYWAYQTFNVQHTGFSTGMARIPAPESTALLIYTFVHASVRIVSTFCATAAIFIVLAGARFKRAVIDEERARANWFLVLLGAGALLLQFALRVRTQFDPFDARTLGYGYVFLLSGAAGLFTQLGDKPVRLRALVIYGLTCVLLAQGPGFALRLLRIPRDAPVPAIADMRTYRSAPTDATLIVSLVTPRVNATIEGESALYYPPGKEVVSPGTAPYRTAETFAAFRARVLVRHIANCAIDFTPFASAEQFREYLDATYPVDLRLRPKLSATEFIRRDSLDPTMRDWLRTRFAPGRYVDCGL</sequence>
<keyword evidence="3" id="KW-1185">Reference proteome</keyword>
<protein>
    <recommendedName>
        <fullName evidence="4">Glycosyltransferase RgtA/B/C/D-like domain-containing protein</fullName>
    </recommendedName>
</protein>
<reference evidence="2" key="1">
    <citation type="submission" date="2016-01" db="EMBL/GenBank/DDBJ databases">
        <authorList>
            <person name="Peeters C."/>
        </authorList>
    </citation>
    <scope>NUCLEOTIDE SEQUENCE</scope>
    <source>
        <strain evidence="2">LMG 29320</strain>
    </source>
</reference>
<feature type="transmembrane region" description="Helical" evidence="1">
    <location>
        <begin position="254"/>
        <end position="275"/>
    </location>
</feature>
<dbReference type="PROSITE" id="PS51257">
    <property type="entry name" value="PROKAR_LIPOPROTEIN"/>
    <property type="match status" value="1"/>
</dbReference>
<keyword evidence="1" id="KW-0812">Transmembrane</keyword>
<gene>
    <name evidence="2" type="ORF">AWB77_05087</name>
</gene>
<evidence type="ECO:0008006" key="4">
    <source>
        <dbReference type="Google" id="ProtNLM"/>
    </source>
</evidence>
<evidence type="ECO:0000313" key="3">
    <source>
        <dbReference type="Proteomes" id="UP000054903"/>
    </source>
</evidence>
<dbReference type="Proteomes" id="UP000054903">
    <property type="component" value="Unassembled WGS sequence"/>
</dbReference>
<dbReference type="RefSeq" id="WP_061137158.1">
    <property type="nucleotide sequence ID" value="NZ_FCNX02000014.1"/>
</dbReference>
<feature type="transmembrane region" description="Helical" evidence="1">
    <location>
        <begin position="96"/>
        <end position="124"/>
    </location>
</feature>